<accession>A0A846X605</accession>
<organism evidence="1 2">
    <name type="scientific">Tsukamurella spumae</name>
    <dbReference type="NCBI Taxonomy" id="44753"/>
    <lineage>
        <taxon>Bacteria</taxon>
        <taxon>Bacillati</taxon>
        <taxon>Actinomycetota</taxon>
        <taxon>Actinomycetes</taxon>
        <taxon>Mycobacteriales</taxon>
        <taxon>Tsukamurellaceae</taxon>
        <taxon>Tsukamurella</taxon>
    </lineage>
</organism>
<evidence type="ECO:0000313" key="2">
    <source>
        <dbReference type="Proteomes" id="UP000582646"/>
    </source>
</evidence>
<keyword evidence="2" id="KW-1185">Reference proteome</keyword>
<evidence type="ECO:0000313" key="1">
    <source>
        <dbReference type="EMBL" id="NKY20884.1"/>
    </source>
</evidence>
<dbReference type="EMBL" id="JAAXOQ010000048">
    <property type="protein sequence ID" value="NKY20884.1"/>
    <property type="molecule type" value="Genomic_DNA"/>
</dbReference>
<name>A0A846X605_9ACTN</name>
<sequence length="210" mass="24753">MQDPEDLARWFSAPRISSYRHHPDPAALYGWNAQLAAAYFEVIGHVEVLLRNFISDRLAAESPLPHWYDDQQRYQFTSTAQKSIRKARSRLRDPETTGRVVAELSFDFWRFLLVRNHEVTIWRVLRRHGMAHYPQPQPRQPFEDCVQRIYKLRNRIAHHEPLIHPNPAMETRRLDQLSADLDTLARWIDPDAADWIASVSRVSQVRSLRP</sequence>
<evidence type="ECO:0008006" key="3">
    <source>
        <dbReference type="Google" id="ProtNLM"/>
    </source>
</evidence>
<gene>
    <name evidence="1" type="ORF">HF999_21240</name>
</gene>
<dbReference type="AlphaFoldDB" id="A0A846X605"/>
<protein>
    <recommendedName>
        <fullName evidence="3">Abi family protein</fullName>
    </recommendedName>
</protein>
<dbReference type="RefSeq" id="WP_067718710.1">
    <property type="nucleotide sequence ID" value="NZ_BAAAKS010000068.1"/>
</dbReference>
<dbReference type="Proteomes" id="UP000582646">
    <property type="component" value="Unassembled WGS sequence"/>
</dbReference>
<comment type="caution">
    <text evidence="1">The sequence shown here is derived from an EMBL/GenBank/DDBJ whole genome shotgun (WGS) entry which is preliminary data.</text>
</comment>
<reference evidence="1 2" key="1">
    <citation type="submission" date="2020-04" db="EMBL/GenBank/DDBJ databases">
        <title>MicrobeNet Type strains.</title>
        <authorList>
            <person name="Nicholson A.C."/>
        </authorList>
    </citation>
    <scope>NUCLEOTIDE SEQUENCE [LARGE SCALE GENOMIC DNA]</scope>
    <source>
        <strain evidence="1 2">DSM 44113</strain>
    </source>
</reference>
<proteinExistence type="predicted"/>